<dbReference type="PANTHER" id="PTHR42928:SF5">
    <property type="entry name" value="BLR1237 PROTEIN"/>
    <property type="match status" value="1"/>
</dbReference>
<gene>
    <name evidence="3" type="ORF">C6568_02350</name>
</gene>
<accession>A0A2R3Q8X4</accession>
<dbReference type="InterPro" id="IPR042100">
    <property type="entry name" value="Bug_dom1"/>
</dbReference>
<comment type="similarity">
    <text evidence="1">Belongs to the UPF0065 (bug) family.</text>
</comment>
<dbReference type="InterPro" id="IPR005064">
    <property type="entry name" value="BUG"/>
</dbReference>
<dbReference type="SUPFAM" id="SSF53850">
    <property type="entry name" value="Periplasmic binding protein-like II"/>
    <property type="match status" value="1"/>
</dbReference>
<proteinExistence type="inferred from homology"/>
<name>A0A2R3Q8X4_9BURK</name>
<evidence type="ECO:0000313" key="4">
    <source>
        <dbReference type="Proteomes" id="UP000237925"/>
    </source>
</evidence>
<dbReference type="InterPro" id="IPR006311">
    <property type="entry name" value="TAT_signal"/>
</dbReference>
<evidence type="ECO:0000313" key="3">
    <source>
        <dbReference type="EMBL" id="AVO48228.1"/>
    </source>
</evidence>
<dbReference type="CDD" id="cd13578">
    <property type="entry name" value="PBP2_Bug27"/>
    <property type="match status" value="1"/>
</dbReference>
<evidence type="ECO:0000256" key="1">
    <source>
        <dbReference type="ARBA" id="ARBA00006987"/>
    </source>
</evidence>
<sequence>MPGFHSPPASRLPPAPGLGGSAAAELDAAGRQRRQLLRGAGAAGLLLAGAPAAWADNGPAWPAKPVTMVVPFPAGGGTDAFARPLAAQFAKSTGKTLVIDNRGGAGGTVGASAAAKAPADGYNLFMGGVHHVIAPSVYPRLDYDIEKDFVPLALLASVPQVLVVNPRNVTAPDFKALLEQLRASPGKFNYASAGAGTSHHLAGELFKIQSRTFITHIPYRGAGPALQDLIAGNVDMMFDGLGSSATHIKGGRIRALMVSGRERNPAFPDVPCAAEVGLPDYTVSTWYGLWAPKGTPAPLQARIVEEMRKLGTLPEIRSVWAGNGAQFGTLSQQEFAAMVGSEVRRWAQVVKASGARIE</sequence>
<reference evidence="3 4" key="1">
    <citation type="submission" date="2018-03" db="EMBL/GenBank/DDBJ databases">
        <title>Genome sequencing of Melaminivora sp.</title>
        <authorList>
            <person name="Kim S.-J."/>
            <person name="Heo J."/>
            <person name="Ahn J.-H."/>
            <person name="Kwon S.-W."/>
        </authorList>
    </citation>
    <scope>NUCLEOTIDE SEQUENCE [LARGE SCALE GENOMIC DNA]</scope>
    <source>
        <strain evidence="3 4">SC2-9</strain>
    </source>
</reference>
<dbReference type="RefSeq" id="WP_106682708.1">
    <property type="nucleotide sequence ID" value="NZ_CP027667.1"/>
</dbReference>
<evidence type="ECO:0000256" key="2">
    <source>
        <dbReference type="SAM" id="MobiDB-lite"/>
    </source>
</evidence>
<dbReference type="Gene3D" id="3.40.190.150">
    <property type="entry name" value="Bordetella uptake gene, domain 1"/>
    <property type="match status" value="1"/>
</dbReference>
<dbReference type="KEGG" id="mela:C6568_02350"/>
<dbReference type="Gene3D" id="3.40.190.10">
    <property type="entry name" value="Periplasmic binding protein-like II"/>
    <property type="match status" value="1"/>
</dbReference>
<dbReference type="EMBL" id="CP027667">
    <property type="protein sequence ID" value="AVO48228.1"/>
    <property type="molecule type" value="Genomic_DNA"/>
</dbReference>
<dbReference type="Pfam" id="PF03401">
    <property type="entry name" value="TctC"/>
    <property type="match status" value="1"/>
</dbReference>
<dbReference type="OrthoDB" id="8678477at2"/>
<dbReference type="PANTHER" id="PTHR42928">
    <property type="entry name" value="TRICARBOXYLATE-BINDING PROTEIN"/>
    <property type="match status" value="1"/>
</dbReference>
<dbReference type="PIRSF" id="PIRSF017082">
    <property type="entry name" value="YflP"/>
    <property type="match status" value="1"/>
</dbReference>
<dbReference type="PROSITE" id="PS51318">
    <property type="entry name" value="TAT"/>
    <property type="match status" value="1"/>
</dbReference>
<protein>
    <submittedName>
        <fullName evidence="3">ABC transporter substrate-binding protein</fullName>
    </submittedName>
</protein>
<keyword evidence="4" id="KW-1185">Reference proteome</keyword>
<dbReference type="AlphaFoldDB" id="A0A2R3Q8X4"/>
<dbReference type="Proteomes" id="UP000237925">
    <property type="component" value="Chromosome"/>
</dbReference>
<organism evidence="3 4">
    <name type="scientific">Melaminivora suipulveris</name>
    <dbReference type="NCBI Taxonomy" id="2109913"/>
    <lineage>
        <taxon>Bacteria</taxon>
        <taxon>Pseudomonadati</taxon>
        <taxon>Pseudomonadota</taxon>
        <taxon>Betaproteobacteria</taxon>
        <taxon>Burkholderiales</taxon>
        <taxon>Comamonadaceae</taxon>
        <taxon>Melaminivora</taxon>
    </lineage>
</organism>
<feature type="region of interest" description="Disordered" evidence="2">
    <location>
        <begin position="1"/>
        <end position="26"/>
    </location>
</feature>